<protein>
    <recommendedName>
        <fullName evidence="3">DUF1579 domain-containing protein</fullName>
    </recommendedName>
</protein>
<proteinExistence type="predicted"/>
<sequence length="184" mass="19946">MKTLTLARTPSALSLLLPLGAAWLAAVPLAGLAAEAPAAAAKLAPLAFLAGHCWRGDMPGGKASDTHCFEWLYGGHYLRDRHVVCAPGRPDYEGETLYFYDHGRQQIAYIYYENAGGIGRGLALGEGGRLVFPEAEFVSASGGKLAYRATWQRIGDAAYEASNEIKRDGQWRSEFTMRLNKVAP</sequence>
<dbReference type="EMBL" id="JACHXD010000011">
    <property type="protein sequence ID" value="MBB3120785.1"/>
    <property type="molecule type" value="Genomic_DNA"/>
</dbReference>
<reference evidence="1 2" key="1">
    <citation type="submission" date="2020-08" db="EMBL/GenBank/DDBJ databases">
        <title>Genomic Encyclopedia of Type Strains, Phase III (KMG-III): the genomes of soil and plant-associated and newly described type strains.</title>
        <authorList>
            <person name="Whitman W."/>
        </authorList>
    </citation>
    <scope>NUCLEOTIDE SEQUENCE [LARGE SCALE GENOMIC DNA]</scope>
    <source>
        <strain evidence="1 2">CECT 8897</strain>
    </source>
</reference>
<accession>A0A7W5FVA4</accession>
<evidence type="ECO:0000313" key="2">
    <source>
        <dbReference type="Proteomes" id="UP000541535"/>
    </source>
</evidence>
<dbReference type="AlphaFoldDB" id="A0A7W5FVA4"/>
<dbReference type="RefSeq" id="WP_183442543.1">
    <property type="nucleotide sequence ID" value="NZ_JACHXD010000011.1"/>
</dbReference>
<organism evidence="1 2">
    <name type="scientific">Pseudoduganella violacea</name>
    <dbReference type="NCBI Taxonomy" id="1715466"/>
    <lineage>
        <taxon>Bacteria</taxon>
        <taxon>Pseudomonadati</taxon>
        <taxon>Pseudomonadota</taxon>
        <taxon>Betaproteobacteria</taxon>
        <taxon>Burkholderiales</taxon>
        <taxon>Oxalobacteraceae</taxon>
        <taxon>Telluria group</taxon>
        <taxon>Pseudoduganella</taxon>
    </lineage>
</organism>
<keyword evidence="2" id="KW-1185">Reference proteome</keyword>
<evidence type="ECO:0000313" key="1">
    <source>
        <dbReference type="EMBL" id="MBB3120785.1"/>
    </source>
</evidence>
<name>A0A7W5FVA4_9BURK</name>
<comment type="caution">
    <text evidence="1">The sequence shown here is derived from an EMBL/GenBank/DDBJ whole genome shotgun (WGS) entry which is preliminary data.</text>
</comment>
<evidence type="ECO:0008006" key="3">
    <source>
        <dbReference type="Google" id="ProtNLM"/>
    </source>
</evidence>
<dbReference type="Proteomes" id="UP000541535">
    <property type="component" value="Unassembled WGS sequence"/>
</dbReference>
<gene>
    <name evidence="1" type="ORF">FHS03_003855</name>
</gene>